<name>X1CRP3_9ZZZZ</name>
<accession>X1CRP3</accession>
<dbReference type="EMBL" id="BART01019994">
    <property type="protein sequence ID" value="GAG98773.1"/>
    <property type="molecule type" value="Genomic_DNA"/>
</dbReference>
<comment type="caution">
    <text evidence="1">The sequence shown here is derived from an EMBL/GenBank/DDBJ whole genome shotgun (WGS) entry which is preliminary data.</text>
</comment>
<feature type="non-terminal residue" evidence="1">
    <location>
        <position position="63"/>
    </location>
</feature>
<evidence type="ECO:0000313" key="1">
    <source>
        <dbReference type="EMBL" id="GAG98773.1"/>
    </source>
</evidence>
<sequence length="63" mass="7319">MKKIDITDKISLVLGITEKEEKEGLFDGYILPQIVFVGEYTAYLPFGNKEAYESFTNDLFWHL</sequence>
<organism evidence="1">
    <name type="scientific">marine sediment metagenome</name>
    <dbReference type="NCBI Taxonomy" id="412755"/>
    <lineage>
        <taxon>unclassified sequences</taxon>
        <taxon>metagenomes</taxon>
        <taxon>ecological metagenomes</taxon>
    </lineage>
</organism>
<gene>
    <name evidence="1" type="ORF">S01H4_37252</name>
</gene>
<reference evidence="1" key="1">
    <citation type="journal article" date="2014" name="Front. Microbiol.">
        <title>High frequency of phylogenetically diverse reductive dehalogenase-homologous genes in deep subseafloor sedimentary metagenomes.</title>
        <authorList>
            <person name="Kawai M."/>
            <person name="Futagami T."/>
            <person name="Toyoda A."/>
            <person name="Takaki Y."/>
            <person name="Nishi S."/>
            <person name="Hori S."/>
            <person name="Arai W."/>
            <person name="Tsubouchi T."/>
            <person name="Morono Y."/>
            <person name="Uchiyama I."/>
            <person name="Ito T."/>
            <person name="Fujiyama A."/>
            <person name="Inagaki F."/>
            <person name="Takami H."/>
        </authorList>
    </citation>
    <scope>NUCLEOTIDE SEQUENCE</scope>
    <source>
        <strain evidence="1">Expedition CK06-06</strain>
    </source>
</reference>
<protein>
    <submittedName>
        <fullName evidence="1">Uncharacterized protein</fullName>
    </submittedName>
</protein>
<proteinExistence type="predicted"/>
<dbReference type="AlphaFoldDB" id="X1CRP3"/>